<reference evidence="1" key="1">
    <citation type="submission" date="2021-06" db="EMBL/GenBank/DDBJ databases">
        <authorList>
            <person name="Kallberg Y."/>
            <person name="Tangrot J."/>
            <person name="Rosling A."/>
        </authorList>
    </citation>
    <scope>NUCLEOTIDE SEQUENCE</scope>
    <source>
        <strain evidence="1">MA461A</strain>
    </source>
</reference>
<feature type="non-terminal residue" evidence="1">
    <location>
        <position position="43"/>
    </location>
</feature>
<keyword evidence="2" id="KW-1185">Reference proteome</keyword>
<comment type="caution">
    <text evidence="1">The sequence shown here is derived from an EMBL/GenBank/DDBJ whole genome shotgun (WGS) entry which is preliminary data.</text>
</comment>
<gene>
    <name evidence="1" type="ORF">RPERSI_LOCUS21988</name>
</gene>
<name>A0ACA9RRG1_9GLOM</name>
<dbReference type="EMBL" id="CAJVQC010065606">
    <property type="protein sequence ID" value="CAG8805687.1"/>
    <property type="molecule type" value="Genomic_DNA"/>
</dbReference>
<evidence type="ECO:0000313" key="2">
    <source>
        <dbReference type="Proteomes" id="UP000789920"/>
    </source>
</evidence>
<protein>
    <submittedName>
        <fullName evidence="1">6516_t:CDS:1</fullName>
    </submittedName>
</protein>
<proteinExistence type="predicted"/>
<dbReference type="Proteomes" id="UP000789920">
    <property type="component" value="Unassembled WGS sequence"/>
</dbReference>
<evidence type="ECO:0000313" key="1">
    <source>
        <dbReference type="EMBL" id="CAG8805687.1"/>
    </source>
</evidence>
<feature type="non-terminal residue" evidence="1">
    <location>
        <position position="1"/>
    </location>
</feature>
<accession>A0ACA9RRG1</accession>
<sequence length="43" mass="5024">ATKINFSSNNPYKNDIKEEKVQKLKTTEISFSSNNLYKNDIEE</sequence>
<organism evidence="1 2">
    <name type="scientific">Racocetra persica</name>
    <dbReference type="NCBI Taxonomy" id="160502"/>
    <lineage>
        <taxon>Eukaryota</taxon>
        <taxon>Fungi</taxon>
        <taxon>Fungi incertae sedis</taxon>
        <taxon>Mucoromycota</taxon>
        <taxon>Glomeromycotina</taxon>
        <taxon>Glomeromycetes</taxon>
        <taxon>Diversisporales</taxon>
        <taxon>Gigasporaceae</taxon>
        <taxon>Racocetra</taxon>
    </lineage>
</organism>